<dbReference type="OrthoDB" id="6084504at2759"/>
<comment type="caution">
    <text evidence="1">The sequence shown here is derived from an EMBL/GenBank/DDBJ whole genome shotgun (WGS) entry which is preliminary data.</text>
</comment>
<reference evidence="1" key="1">
    <citation type="submission" date="2021-04" db="EMBL/GenBank/DDBJ databases">
        <authorList>
            <person name="Tunstrom K."/>
        </authorList>
    </citation>
    <scope>NUCLEOTIDE SEQUENCE</scope>
</reference>
<name>A0A8S3WSN6_PARAO</name>
<evidence type="ECO:0000313" key="2">
    <source>
        <dbReference type="Proteomes" id="UP000691718"/>
    </source>
</evidence>
<proteinExistence type="predicted"/>
<evidence type="ECO:0000313" key="1">
    <source>
        <dbReference type="EMBL" id="CAG4974953.1"/>
    </source>
</evidence>
<dbReference type="EMBL" id="CAJQZP010000644">
    <property type="protein sequence ID" value="CAG4974953.1"/>
    <property type="molecule type" value="Genomic_DNA"/>
</dbReference>
<dbReference type="AlphaFoldDB" id="A0A8S3WSN6"/>
<protein>
    <submittedName>
        <fullName evidence="1">(apollo) hypothetical protein</fullName>
    </submittedName>
</protein>
<accession>A0A8S3WSN6</accession>
<dbReference type="Proteomes" id="UP000691718">
    <property type="component" value="Unassembled WGS sequence"/>
</dbReference>
<keyword evidence="2" id="KW-1185">Reference proteome</keyword>
<sequence length="112" mass="13355">MVCKLGCIRKGPKPLSPDPETIDILSMIPQKFEMDSNVFDSDRITNITPLHFMMQSEIDRRMKRKLTFNHMNDNTLIHTTKRKRLNQRTQSCSCRLRKGHKNEKYDRSSYFY</sequence>
<gene>
    <name evidence="1" type="ORF">PAPOLLO_LOCUS9019</name>
</gene>
<organism evidence="1 2">
    <name type="scientific">Parnassius apollo</name>
    <name type="common">Apollo butterfly</name>
    <name type="synonym">Papilio apollo</name>
    <dbReference type="NCBI Taxonomy" id="110799"/>
    <lineage>
        <taxon>Eukaryota</taxon>
        <taxon>Metazoa</taxon>
        <taxon>Ecdysozoa</taxon>
        <taxon>Arthropoda</taxon>
        <taxon>Hexapoda</taxon>
        <taxon>Insecta</taxon>
        <taxon>Pterygota</taxon>
        <taxon>Neoptera</taxon>
        <taxon>Endopterygota</taxon>
        <taxon>Lepidoptera</taxon>
        <taxon>Glossata</taxon>
        <taxon>Ditrysia</taxon>
        <taxon>Papilionoidea</taxon>
        <taxon>Papilionidae</taxon>
        <taxon>Parnassiinae</taxon>
        <taxon>Parnassini</taxon>
        <taxon>Parnassius</taxon>
        <taxon>Parnassius</taxon>
    </lineage>
</organism>